<sequence>MFLFQDVKNTITYKTGYVVGQWIAHNPILAVLTGAVFSVGFVWVLTKVVKQIRIFGE</sequence>
<evidence type="ECO:0000313" key="3">
    <source>
        <dbReference type="Proteomes" id="UP000295390"/>
    </source>
</evidence>
<comment type="caution">
    <text evidence="2">The sequence shown here is derived from an EMBL/GenBank/DDBJ whole genome shotgun (WGS) entry which is preliminary data.</text>
</comment>
<evidence type="ECO:0000313" key="2">
    <source>
        <dbReference type="EMBL" id="TDQ28738.1"/>
    </source>
</evidence>
<dbReference type="AlphaFoldDB" id="A0A4R6TFI4"/>
<dbReference type="Proteomes" id="UP000295390">
    <property type="component" value="Unassembled WGS sequence"/>
</dbReference>
<name>A0A4R6TFI4_9FLAO</name>
<gene>
    <name evidence="2" type="ORF">DFQ07_1116</name>
</gene>
<protein>
    <submittedName>
        <fullName evidence="2">Uncharacterized protein</fullName>
    </submittedName>
</protein>
<keyword evidence="1" id="KW-0472">Membrane</keyword>
<keyword evidence="3" id="KW-1185">Reference proteome</keyword>
<dbReference type="EMBL" id="SNYH01000002">
    <property type="protein sequence ID" value="TDQ28738.1"/>
    <property type="molecule type" value="Genomic_DNA"/>
</dbReference>
<accession>A0A4R6TFI4</accession>
<organism evidence="2 3">
    <name type="scientific">Tenacibaculum caenipelagi</name>
    <dbReference type="NCBI Taxonomy" id="1325435"/>
    <lineage>
        <taxon>Bacteria</taxon>
        <taxon>Pseudomonadati</taxon>
        <taxon>Bacteroidota</taxon>
        <taxon>Flavobacteriia</taxon>
        <taxon>Flavobacteriales</taxon>
        <taxon>Flavobacteriaceae</taxon>
        <taxon>Tenacibaculum</taxon>
    </lineage>
</organism>
<reference evidence="2 3" key="1">
    <citation type="submission" date="2019-03" db="EMBL/GenBank/DDBJ databases">
        <title>Genomic Encyclopedia of Type Strains, Phase III (KMG-III): the genomes of soil and plant-associated and newly described type strains.</title>
        <authorList>
            <person name="Whitman W."/>
        </authorList>
    </citation>
    <scope>NUCLEOTIDE SEQUENCE [LARGE SCALE GENOMIC DNA]</scope>
    <source>
        <strain evidence="2 3">CECT 8283</strain>
    </source>
</reference>
<keyword evidence="1" id="KW-1133">Transmembrane helix</keyword>
<feature type="transmembrane region" description="Helical" evidence="1">
    <location>
        <begin position="22"/>
        <end position="45"/>
    </location>
</feature>
<dbReference type="RefSeq" id="WP_166627727.1">
    <property type="nucleotide sequence ID" value="NZ_SNYH01000002.1"/>
</dbReference>
<evidence type="ECO:0000256" key="1">
    <source>
        <dbReference type="SAM" id="Phobius"/>
    </source>
</evidence>
<proteinExistence type="predicted"/>
<keyword evidence="1" id="KW-0812">Transmembrane</keyword>